<dbReference type="Proteomes" id="UP001449225">
    <property type="component" value="Unassembled WGS sequence"/>
</dbReference>
<proteinExistence type="predicted"/>
<accession>A0ABU9TUC4</accession>
<gene>
    <name evidence="1" type="ORF">WNY58_13020</name>
</gene>
<protein>
    <submittedName>
        <fullName evidence="1">Uncharacterized protein</fullName>
    </submittedName>
</protein>
<organism evidence="1 2">
    <name type="scientific">Neptuniibacter pectenicola</name>
    <dbReference type="NCBI Taxonomy" id="1806669"/>
    <lineage>
        <taxon>Bacteria</taxon>
        <taxon>Pseudomonadati</taxon>
        <taxon>Pseudomonadota</taxon>
        <taxon>Gammaproteobacteria</taxon>
        <taxon>Oceanospirillales</taxon>
        <taxon>Oceanospirillaceae</taxon>
        <taxon>Neptuniibacter</taxon>
    </lineage>
</organism>
<evidence type="ECO:0000313" key="2">
    <source>
        <dbReference type="Proteomes" id="UP001449225"/>
    </source>
</evidence>
<reference evidence="1 2" key="1">
    <citation type="submission" date="2024-03" db="EMBL/GenBank/DDBJ databases">
        <title>Community enrichment and isolation of bacterial strains for fucoidan degradation.</title>
        <authorList>
            <person name="Sichert A."/>
        </authorList>
    </citation>
    <scope>NUCLEOTIDE SEQUENCE [LARGE SCALE GENOMIC DNA]</scope>
    <source>
        <strain evidence="1 2">AS76</strain>
    </source>
</reference>
<evidence type="ECO:0000313" key="1">
    <source>
        <dbReference type="EMBL" id="MEM5537311.1"/>
    </source>
</evidence>
<dbReference type="RefSeq" id="WP_067988379.1">
    <property type="nucleotide sequence ID" value="NZ_CAXBCE010000030.1"/>
</dbReference>
<comment type="caution">
    <text evidence="1">The sequence shown here is derived from an EMBL/GenBank/DDBJ whole genome shotgun (WGS) entry which is preliminary data.</text>
</comment>
<name>A0ABU9TUC4_9GAMM</name>
<keyword evidence="2" id="KW-1185">Reference proteome</keyword>
<dbReference type="EMBL" id="JBBMRA010000013">
    <property type="protein sequence ID" value="MEM5537311.1"/>
    <property type="molecule type" value="Genomic_DNA"/>
</dbReference>
<sequence>MIKKLVWAIVLLIVVGLFGAWLTQDYWLPEWNQTLAEETERYQQEGLAFGQQADQQACLEKTLSSFDRCSGFACTVKHGKFLNACLKHAANSPEFCKDVPAYNEERSDDDKTWARESCWGRDIRGEGCRLLMRQQQLFCSKQTD</sequence>